<dbReference type="RefSeq" id="WP_330958691.1">
    <property type="nucleotide sequence ID" value="NZ_JAZGJQ010000010.1"/>
</dbReference>
<evidence type="ECO:0000313" key="1">
    <source>
        <dbReference type="EMBL" id="MEE6147925.1"/>
    </source>
</evidence>
<comment type="caution">
    <text evidence="1">The sequence shown here is derived from an EMBL/GenBank/DDBJ whole genome shotgun (WGS) entry which is preliminary data.</text>
</comment>
<reference evidence="1 2" key="1">
    <citation type="submission" date="2024-01" db="EMBL/GenBank/DDBJ databases">
        <title>Description of Olsenella sp. nov., isolated from pig feces.</title>
        <authorList>
            <person name="Chang Y.-H."/>
        </authorList>
    </citation>
    <scope>NUCLEOTIDE SEQUENCE [LARGE SCALE GENOMIC DNA]</scope>
    <source>
        <strain evidence="1 2">YH-ols2223</strain>
    </source>
</reference>
<accession>A0ABU7RBJ1</accession>
<name>A0ABU7RBJ1_9ACTN</name>
<keyword evidence="2" id="KW-1185">Reference proteome</keyword>
<evidence type="ECO:0000313" key="2">
    <source>
        <dbReference type="Proteomes" id="UP001332931"/>
    </source>
</evidence>
<protein>
    <submittedName>
        <fullName evidence="1">Uncharacterized protein</fullName>
    </submittedName>
</protein>
<gene>
    <name evidence="1" type="ORF">VXJ25_08030</name>
</gene>
<dbReference type="EMBL" id="JAZGJQ010000010">
    <property type="protein sequence ID" value="MEE6147925.1"/>
    <property type="molecule type" value="Genomic_DNA"/>
</dbReference>
<proteinExistence type="predicted"/>
<organism evidence="1 2">
    <name type="scientific">Olsenella absiana</name>
    <dbReference type="NCBI Taxonomy" id="3115222"/>
    <lineage>
        <taxon>Bacteria</taxon>
        <taxon>Bacillati</taxon>
        <taxon>Actinomycetota</taxon>
        <taxon>Coriobacteriia</taxon>
        <taxon>Coriobacteriales</taxon>
        <taxon>Atopobiaceae</taxon>
        <taxon>Olsenella</taxon>
    </lineage>
</organism>
<sequence>MSERAIDIAETREKLGSQNPGTRATGILELVRRGIDDPTLVEPLTTDPEPFMFGMPVLVMANAYMQLIGRATYEGLYAGMVDAAAEDLRKEWHAYER</sequence>
<dbReference type="Proteomes" id="UP001332931">
    <property type="component" value="Unassembled WGS sequence"/>
</dbReference>